<gene>
    <name evidence="2" type="ORF">NEIFLAOT_02239</name>
</gene>
<organism evidence="2 3">
    <name type="scientific">Neisseria flavescens NRL30031/H210</name>
    <dbReference type="NCBI Taxonomy" id="546264"/>
    <lineage>
        <taxon>Bacteria</taxon>
        <taxon>Pseudomonadati</taxon>
        <taxon>Pseudomonadota</taxon>
        <taxon>Betaproteobacteria</taxon>
        <taxon>Neisseriales</taxon>
        <taxon>Neisseriaceae</taxon>
        <taxon>Neisseria</taxon>
    </lineage>
</organism>
<dbReference type="SUPFAM" id="SSF110849">
    <property type="entry name" value="ParB/Sulfiredoxin"/>
    <property type="match status" value="1"/>
</dbReference>
<dbReference type="eggNOG" id="COG1479">
    <property type="taxonomic scope" value="Bacteria"/>
</dbReference>
<dbReference type="EMBL" id="ACEN01000100">
    <property type="protein sequence ID" value="EEG32684.1"/>
    <property type="molecule type" value="Genomic_DNA"/>
</dbReference>
<dbReference type="Proteomes" id="UP000004457">
    <property type="component" value="Unassembled WGS sequence"/>
</dbReference>
<name>C0EQJ5_NEIFL</name>
<accession>C0EQJ5</accession>
<proteinExistence type="predicted"/>
<comment type="caution">
    <text evidence="2">The sequence shown here is derived from an EMBL/GenBank/DDBJ whole genome shotgun (WGS) entry which is preliminary data.</text>
</comment>
<evidence type="ECO:0000259" key="1">
    <source>
        <dbReference type="Pfam" id="PF03235"/>
    </source>
</evidence>
<dbReference type="AlphaFoldDB" id="C0EQJ5"/>
<protein>
    <recommendedName>
        <fullName evidence="1">GmrSD restriction endonucleases N-terminal domain-containing protein</fullName>
    </recommendedName>
</protein>
<sequence length="394" mass="46213">METNVFYGEYSLDHWIHLLETGNIKLPKIQRSFTWKDYKIKRLIKSLHNKQFIPPVIVIRSNQENLIIDGQQRLTSLLLAYRNKYPTRKNLNNKWKYCSQSDGNTTTTNFDDPDGFTDYDFFEGIGISNIDKNNFFKDKFLGFTFISPQSGTKIEQEQYFAQTFYSINTQAELLTADEKLEAYKLITPELKNIISPKFEEYFKVSRGSNKLIRILGYILQYRMNKDSIQTAERTEDFANIVESLSNRIPVDLFGKRGEIVRDFDYSQPFYDTGSNYSIFEETDGTPCYIEILEKIKIELNKNKNQNPNAPYKFDKIVHFDVLFFGFLYQCLFEGNISYLNDKNTIRELIEKCSKLAEKLHKRSKNTPNDSIYICERIKESIELYNGMGLNHGKP</sequence>
<evidence type="ECO:0000313" key="3">
    <source>
        <dbReference type="Proteomes" id="UP000004457"/>
    </source>
</evidence>
<evidence type="ECO:0000313" key="2">
    <source>
        <dbReference type="EMBL" id="EEG32684.1"/>
    </source>
</evidence>
<reference evidence="2 3" key="1">
    <citation type="submission" date="2009-01" db="EMBL/GenBank/DDBJ databases">
        <authorList>
            <person name="Fulton L."/>
            <person name="Clifton S."/>
            <person name="Chinwalla A.T."/>
            <person name="Mitreva M."/>
            <person name="Sodergren E."/>
            <person name="Weinstock G."/>
            <person name="Clifton S."/>
            <person name="Dooling D.J."/>
            <person name="Fulton B."/>
            <person name="Minx P."/>
            <person name="Pepin K.H."/>
            <person name="Johnson M."/>
            <person name="Bhonagiri V."/>
            <person name="Nash W.E."/>
            <person name="Mardis E.R."/>
            <person name="Wilson R.K."/>
        </authorList>
    </citation>
    <scope>NUCLEOTIDE SEQUENCE [LARGE SCALE GENOMIC DNA]</scope>
    <source>
        <strain evidence="2 3">NRL30031/H210</strain>
    </source>
</reference>
<dbReference type="Pfam" id="PF03235">
    <property type="entry name" value="GmrSD_N"/>
    <property type="match status" value="1"/>
</dbReference>
<dbReference type="InterPro" id="IPR036086">
    <property type="entry name" value="ParB/Sulfiredoxin_sf"/>
</dbReference>
<dbReference type="Gene3D" id="3.90.1530.10">
    <property type="entry name" value="Conserved hypothetical protein from pyrococcus furiosus pfu- 392566-001, ParB domain"/>
    <property type="match status" value="1"/>
</dbReference>
<dbReference type="InterPro" id="IPR004919">
    <property type="entry name" value="GmrSD_N"/>
</dbReference>
<feature type="domain" description="GmrSD restriction endonucleases N-terminal" evidence="1">
    <location>
        <begin position="22"/>
        <end position="183"/>
    </location>
</feature>
<keyword evidence="3" id="KW-1185">Reference proteome</keyword>
<dbReference type="GeneID" id="49972145"/>
<dbReference type="RefSeq" id="WP_003682021.1">
    <property type="nucleotide sequence ID" value="NZ_ACEN01000100.1"/>
</dbReference>